<dbReference type="AlphaFoldDB" id="I3SEZ6"/>
<evidence type="ECO:0000313" key="1">
    <source>
        <dbReference type="EMBL" id="AFK38838.1"/>
    </source>
</evidence>
<proteinExistence type="evidence at transcript level"/>
<accession>I3SEZ6</accession>
<reference evidence="1" key="1">
    <citation type="submission" date="2012-05" db="EMBL/GenBank/DDBJ databases">
        <authorList>
            <person name="Krishnakumar V."/>
            <person name="Cheung F."/>
            <person name="Xiao Y."/>
            <person name="Chan A."/>
            <person name="Moskal W.A."/>
            <person name="Town C.D."/>
        </authorList>
    </citation>
    <scope>NUCLEOTIDE SEQUENCE</scope>
</reference>
<organism evidence="1">
    <name type="scientific">Lotus japonicus</name>
    <name type="common">Lotus corniculatus var. japonicus</name>
    <dbReference type="NCBI Taxonomy" id="34305"/>
    <lineage>
        <taxon>Eukaryota</taxon>
        <taxon>Viridiplantae</taxon>
        <taxon>Streptophyta</taxon>
        <taxon>Embryophyta</taxon>
        <taxon>Tracheophyta</taxon>
        <taxon>Spermatophyta</taxon>
        <taxon>Magnoliopsida</taxon>
        <taxon>eudicotyledons</taxon>
        <taxon>Gunneridae</taxon>
        <taxon>Pentapetalae</taxon>
        <taxon>rosids</taxon>
        <taxon>fabids</taxon>
        <taxon>Fabales</taxon>
        <taxon>Fabaceae</taxon>
        <taxon>Papilionoideae</taxon>
        <taxon>50 kb inversion clade</taxon>
        <taxon>NPAAA clade</taxon>
        <taxon>Hologalegina</taxon>
        <taxon>robinioid clade</taxon>
        <taxon>Loteae</taxon>
        <taxon>Lotus</taxon>
    </lineage>
</organism>
<dbReference type="EMBL" id="BT139043">
    <property type="protein sequence ID" value="AFK38838.1"/>
    <property type="molecule type" value="mRNA"/>
</dbReference>
<protein>
    <submittedName>
        <fullName evidence="1">Uncharacterized protein</fullName>
    </submittedName>
</protein>
<name>I3SEZ6_LOTJA</name>
<sequence length="31" mass="3676">MQVSRSRKIYRSKLNRSKLPHTFNSILISSQ</sequence>